<dbReference type="EMBL" id="FBWK01000011">
    <property type="protein sequence ID" value="CUX13966.1"/>
    <property type="molecule type" value="Genomic_DNA"/>
</dbReference>
<evidence type="ECO:0000256" key="1">
    <source>
        <dbReference type="SAM" id="MobiDB-lite"/>
    </source>
</evidence>
<keyword evidence="3" id="KW-1185">Reference proteome</keyword>
<gene>
    <name evidence="2" type="ORF">AGR3A_Cc190012</name>
</gene>
<feature type="compositionally biased region" description="Polar residues" evidence="1">
    <location>
        <begin position="1"/>
        <end position="14"/>
    </location>
</feature>
<name>A0A1S7P091_9HYPH</name>
<dbReference type="Proteomes" id="UP000191988">
    <property type="component" value="Unassembled WGS sequence"/>
</dbReference>
<evidence type="ECO:0000313" key="2">
    <source>
        <dbReference type="EMBL" id="CUX13966.1"/>
    </source>
</evidence>
<sequence>MKPSLGSNTMTTYGASRRDDPSEWSLCSYAYLVHAWLLGSAISQYRFFRRCIEYQSRIGAFCAPDWCTSLILVNGSLQRNLHF</sequence>
<protein>
    <submittedName>
        <fullName evidence="2">Uncharacterized protein</fullName>
    </submittedName>
</protein>
<evidence type="ECO:0000313" key="3">
    <source>
        <dbReference type="Proteomes" id="UP000191988"/>
    </source>
</evidence>
<proteinExistence type="predicted"/>
<feature type="region of interest" description="Disordered" evidence="1">
    <location>
        <begin position="1"/>
        <end position="21"/>
    </location>
</feature>
<reference evidence="3" key="1">
    <citation type="submission" date="2016-01" db="EMBL/GenBank/DDBJ databases">
        <authorList>
            <person name="Regsiter A."/>
            <person name="william w."/>
        </authorList>
    </citation>
    <scope>NUCLEOTIDE SEQUENCE [LARGE SCALE GENOMIC DNA]</scope>
    <source>
        <strain evidence="3">CFBP 6623</strain>
    </source>
</reference>
<dbReference type="AlphaFoldDB" id="A0A1S7P091"/>
<dbReference type="STRING" id="1183432.AGR3A_Cc190012"/>
<accession>A0A1S7P091</accession>
<organism evidence="2 3">
    <name type="scientific">Agrobacterium tomkonis CFBP 6623</name>
    <dbReference type="NCBI Taxonomy" id="1183432"/>
    <lineage>
        <taxon>Bacteria</taxon>
        <taxon>Pseudomonadati</taxon>
        <taxon>Pseudomonadota</taxon>
        <taxon>Alphaproteobacteria</taxon>
        <taxon>Hyphomicrobiales</taxon>
        <taxon>Rhizobiaceae</taxon>
        <taxon>Rhizobium/Agrobacterium group</taxon>
        <taxon>Agrobacterium</taxon>
        <taxon>Agrobacterium tumefaciens complex</taxon>
    </lineage>
</organism>